<evidence type="ECO:0000313" key="2">
    <source>
        <dbReference type="Proteomes" id="UP000546701"/>
    </source>
</evidence>
<organism evidence="1 2">
    <name type="scientific">Sphingomonas prati</name>
    <dbReference type="NCBI Taxonomy" id="1843237"/>
    <lineage>
        <taxon>Bacteria</taxon>
        <taxon>Pseudomonadati</taxon>
        <taxon>Pseudomonadota</taxon>
        <taxon>Alphaproteobacteria</taxon>
        <taxon>Sphingomonadales</taxon>
        <taxon>Sphingomonadaceae</taxon>
        <taxon>Sphingomonas</taxon>
    </lineage>
</organism>
<evidence type="ECO:0000313" key="1">
    <source>
        <dbReference type="EMBL" id="MBB5728685.1"/>
    </source>
</evidence>
<gene>
    <name evidence="1" type="ORF">FHS99_001155</name>
</gene>
<protein>
    <submittedName>
        <fullName evidence="1">Uncharacterized protein</fullName>
    </submittedName>
</protein>
<sequence length="49" mass="5074">MTVLRITAGLGGIRLTREDDAPALRASLARVAMVRPDASAVPRVGASTI</sequence>
<accession>A0A7W9BRC2</accession>
<dbReference type="EMBL" id="JACIJR010000002">
    <property type="protein sequence ID" value="MBB5728685.1"/>
    <property type="molecule type" value="Genomic_DNA"/>
</dbReference>
<comment type="caution">
    <text evidence="1">The sequence shown here is derived from an EMBL/GenBank/DDBJ whole genome shotgun (WGS) entry which is preliminary data.</text>
</comment>
<keyword evidence="2" id="KW-1185">Reference proteome</keyword>
<dbReference type="Proteomes" id="UP000546701">
    <property type="component" value="Unassembled WGS sequence"/>
</dbReference>
<proteinExistence type="predicted"/>
<name>A0A7W9BRC2_9SPHN</name>
<reference evidence="1 2" key="1">
    <citation type="submission" date="2020-08" db="EMBL/GenBank/DDBJ databases">
        <title>Genomic Encyclopedia of Type Strains, Phase IV (KMG-IV): sequencing the most valuable type-strain genomes for metagenomic binning, comparative biology and taxonomic classification.</title>
        <authorList>
            <person name="Goeker M."/>
        </authorList>
    </citation>
    <scope>NUCLEOTIDE SEQUENCE [LARGE SCALE GENOMIC DNA]</scope>
    <source>
        <strain evidence="1 2">DSM 103336</strain>
    </source>
</reference>
<dbReference type="AlphaFoldDB" id="A0A7W9BRC2"/>
<dbReference type="RefSeq" id="WP_157177468.1">
    <property type="nucleotide sequence ID" value="NZ_BMJP01000001.1"/>
</dbReference>